<evidence type="ECO:0000313" key="8">
    <source>
        <dbReference type="EMBL" id="KGB33854.1"/>
    </source>
</evidence>
<name>A0A094ZLN0_SCHHA</name>
<evidence type="ECO:0000256" key="6">
    <source>
        <dbReference type="SAM" id="Phobius"/>
    </source>
</evidence>
<dbReference type="PROSITE" id="PS50011">
    <property type="entry name" value="PROTEIN_KINASE_DOM"/>
    <property type="match status" value="1"/>
</dbReference>
<evidence type="ECO:0000256" key="5">
    <source>
        <dbReference type="SAM" id="MobiDB-lite"/>
    </source>
</evidence>
<dbReference type="AlphaFoldDB" id="A0A094ZLN0"/>
<evidence type="ECO:0000259" key="7">
    <source>
        <dbReference type="PROSITE" id="PS50011"/>
    </source>
</evidence>
<keyword evidence="8" id="KW-0418">Kinase</keyword>
<dbReference type="InterPro" id="IPR000719">
    <property type="entry name" value="Prot_kinase_dom"/>
</dbReference>
<dbReference type="EC" id="2.7.11.1" evidence="1"/>
<dbReference type="SUPFAM" id="SSF56112">
    <property type="entry name" value="Protein kinase-like (PK-like)"/>
    <property type="match status" value="1"/>
</dbReference>
<protein>
    <recommendedName>
        <fullName evidence="1">non-specific serine/threonine protein kinase</fullName>
        <ecNumber evidence="1">2.7.11.1</ecNumber>
    </recommendedName>
</protein>
<keyword evidence="2 4" id="KW-0547">Nucleotide-binding</keyword>
<keyword evidence="6" id="KW-0472">Membrane</keyword>
<feature type="compositionally biased region" description="Low complexity" evidence="5">
    <location>
        <begin position="1"/>
        <end position="13"/>
    </location>
</feature>
<evidence type="ECO:0000256" key="1">
    <source>
        <dbReference type="ARBA" id="ARBA00012513"/>
    </source>
</evidence>
<dbReference type="InterPro" id="IPR050235">
    <property type="entry name" value="CK1_Ser-Thr_kinase"/>
</dbReference>
<dbReference type="STRING" id="6185.A0A094ZLN0"/>
<dbReference type="InterPro" id="IPR011009">
    <property type="entry name" value="Kinase-like_dom_sf"/>
</dbReference>
<dbReference type="PANTHER" id="PTHR11909">
    <property type="entry name" value="CASEIN KINASE-RELATED"/>
    <property type="match status" value="1"/>
</dbReference>
<feature type="compositionally biased region" description="Polar residues" evidence="5">
    <location>
        <begin position="33"/>
        <end position="43"/>
    </location>
</feature>
<proteinExistence type="predicted"/>
<evidence type="ECO:0000256" key="2">
    <source>
        <dbReference type="ARBA" id="ARBA00022741"/>
    </source>
</evidence>
<dbReference type="GO" id="GO:0004674">
    <property type="term" value="F:protein serine/threonine kinase activity"/>
    <property type="evidence" value="ECO:0007669"/>
    <property type="project" value="UniProtKB-EC"/>
</dbReference>
<accession>A0A094ZLN0</accession>
<feature type="region of interest" description="Disordered" evidence="5">
    <location>
        <begin position="485"/>
        <end position="507"/>
    </location>
</feature>
<dbReference type="InterPro" id="IPR017441">
    <property type="entry name" value="Protein_kinase_ATP_BS"/>
</dbReference>
<feature type="region of interest" description="Disordered" evidence="5">
    <location>
        <begin position="1"/>
        <end position="54"/>
    </location>
</feature>
<dbReference type="PROSITE" id="PS00107">
    <property type="entry name" value="PROTEIN_KINASE_ATP"/>
    <property type="match status" value="1"/>
</dbReference>
<dbReference type="Gene3D" id="1.10.510.10">
    <property type="entry name" value="Transferase(Phosphotransferase) domain 1"/>
    <property type="match status" value="1"/>
</dbReference>
<sequence>MLTQQTNQTSTSNRGHRGSGTTSQKKEERQHSGKQNNMQQDAPRSSREGNTLLVGPNFRVGKKIGCGNFGELRLGRNLYTNEYVAIKLEPMKTRAPQLHLEYRFYRILLSGGVVGFPMVYYFGPVGRHNALVMELLGPSLEDLFESCKRQFSLKTVLMIAIQLLRRIEYVHSKHLIYRDVKPENFLIGRQYYNRHRTIYIIDFGLAKEYIDPETQKHIPYREHKSLTEQSRRDDLEALGHMFLYFLRGSLPWQGLKAENLRERYQKIGDTKRATPIDVLCHGYPEMATYLRYVRSLDFFEEPNYEYLRWGFTDLMQRKVNGNQQSPGVNGGHHAMGLTGTPLLDPGTSHWPPTGQSNNVPSYINEDGGTSPNELRYKVDEYLPSYFGQQTTNQTIMHTGLLGANKIGSPNDGTVDDVGPTGVGGGGAMPTSNSSGLPYGGGGAVSGTNAGGTHIRNITGLYSGCGPEETMARDIDDNLGMGVGMTTTESSPENVVGAEQDDIQSQSG</sequence>
<evidence type="ECO:0000256" key="3">
    <source>
        <dbReference type="ARBA" id="ARBA00022840"/>
    </source>
</evidence>
<reference evidence="8" key="1">
    <citation type="journal article" date="2012" name="Nat. Genet.">
        <title>Whole-genome sequence of Schistosoma haematobium.</title>
        <authorList>
            <person name="Young N.D."/>
            <person name="Jex A.R."/>
            <person name="Li B."/>
            <person name="Liu S."/>
            <person name="Yang L."/>
            <person name="Xiong Z."/>
            <person name="Li Y."/>
            <person name="Cantacessi C."/>
            <person name="Hall R.S."/>
            <person name="Xu X."/>
            <person name="Chen F."/>
            <person name="Wu X."/>
            <person name="Zerlotini A."/>
            <person name="Oliveira G."/>
            <person name="Hofmann A."/>
            <person name="Zhang G."/>
            <person name="Fang X."/>
            <person name="Kang Y."/>
            <person name="Campbell B.E."/>
            <person name="Loukas A."/>
            <person name="Ranganathan S."/>
            <person name="Rollinson D."/>
            <person name="Rinaldi G."/>
            <person name="Brindley P.J."/>
            <person name="Yang H."/>
            <person name="Wang J."/>
            <person name="Wang J."/>
            <person name="Gasser R.B."/>
        </authorList>
    </citation>
    <scope>NUCLEOTIDE SEQUENCE [LARGE SCALE GENOMIC DNA]</scope>
</reference>
<keyword evidence="3 4" id="KW-0067">ATP-binding</keyword>
<feature type="binding site" evidence="4">
    <location>
        <position position="87"/>
    </location>
    <ligand>
        <name>ATP</name>
        <dbReference type="ChEBI" id="CHEBI:30616"/>
    </ligand>
</feature>
<keyword evidence="8" id="KW-0808">Transferase</keyword>
<gene>
    <name evidence="8" type="ORF">MS3_02044</name>
</gene>
<keyword evidence="6" id="KW-1133">Transmembrane helix</keyword>
<dbReference type="SMART" id="SM00220">
    <property type="entry name" value="S_TKc"/>
    <property type="match status" value="1"/>
</dbReference>
<dbReference type="GO" id="GO:0005524">
    <property type="term" value="F:ATP binding"/>
    <property type="evidence" value="ECO:0007669"/>
    <property type="project" value="UniProtKB-UniRule"/>
</dbReference>
<dbReference type="PROSITE" id="PS00108">
    <property type="entry name" value="PROTEIN_KINASE_ST"/>
    <property type="match status" value="1"/>
</dbReference>
<feature type="transmembrane region" description="Helical" evidence="6">
    <location>
        <begin position="104"/>
        <end position="123"/>
    </location>
</feature>
<feature type="domain" description="Protein kinase" evidence="7">
    <location>
        <begin position="58"/>
        <end position="315"/>
    </location>
</feature>
<organism evidence="8">
    <name type="scientific">Schistosoma haematobium</name>
    <name type="common">Blood fluke</name>
    <dbReference type="NCBI Taxonomy" id="6185"/>
    <lineage>
        <taxon>Eukaryota</taxon>
        <taxon>Metazoa</taxon>
        <taxon>Spiralia</taxon>
        <taxon>Lophotrochozoa</taxon>
        <taxon>Platyhelminthes</taxon>
        <taxon>Trematoda</taxon>
        <taxon>Digenea</taxon>
        <taxon>Strigeidida</taxon>
        <taxon>Schistosomatoidea</taxon>
        <taxon>Schistosomatidae</taxon>
        <taxon>Schistosoma</taxon>
    </lineage>
</organism>
<evidence type="ECO:0000256" key="4">
    <source>
        <dbReference type="PROSITE-ProRule" id="PRU10141"/>
    </source>
</evidence>
<keyword evidence="6" id="KW-0812">Transmembrane</keyword>
<dbReference type="EMBL" id="KL250573">
    <property type="protein sequence ID" value="KGB33854.1"/>
    <property type="molecule type" value="Genomic_DNA"/>
</dbReference>
<dbReference type="InterPro" id="IPR008271">
    <property type="entry name" value="Ser/Thr_kinase_AS"/>
</dbReference>
<dbReference type="Pfam" id="PF00069">
    <property type="entry name" value="Pkinase"/>
    <property type="match status" value="1"/>
</dbReference>